<dbReference type="EMBL" id="CAXKWB010064083">
    <property type="protein sequence ID" value="CAL4187219.1"/>
    <property type="molecule type" value="Genomic_DNA"/>
</dbReference>
<feature type="transmembrane region" description="Helical" evidence="1">
    <location>
        <begin position="36"/>
        <end position="55"/>
    </location>
</feature>
<feature type="non-terminal residue" evidence="2">
    <location>
        <position position="246"/>
    </location>
</feature>
<organism evidence="2 3">
    <name type="scientific">Meganyctiphanes norvegica</name>
    <name type="common">Northern krill</name>
    <name type="synonym">Thysanopoda norvegica</name>
    <dbReference type="NCBI Taxonomy" id="48144"/>
    <lineage>
        <taxon>Eukaryota</taxon>
        <taxon>Metazoa</taxon>
        <taxon>Ecdysozoa</taxon>
        <taxon>Arthropoda</taxon>
        <taxon>Crustacea</taxon>
        <taxon>Multicrustacea</taxon>
        <taxon>Malacostraca</taxon>
        <taxon>Eumalacostraca</taxon>
        <taxon>Eucarida</taxon>
        <taxon>Euphausiacea</taxon>
        <taxon>Euphausiidae</taxon>
        <taxon>Meganyctiphanes</taxon>
    </lineage>
</organism>
<accession>A0AAV2SG66</accession>
<protein>
    <submittedName>
        <fullName evidence="2">Uncharacterized protein</fullName>
    </submittedName>
</protein>
<keyword evidence="3" id="KW-1185">Reference proteome</keyword>
<evidence type="ECO:0000313" key="3">
    <source>
        <dbReference type="Proteomes" id="UP001497623"/>
    </source>
</evidence>
<sequence length="246" mass="28290">MLVKVKPYKVPASNTIQIEPSENILIRVQRKFSRSIVRYLCPLLVLAPWMYISAYSTINTNQESIDVLKRSELDNDIYKSVIHNNEFLEKHRAKKEYSINKYIPNSYNVPTNNVPKTPTRENIFPKENKSKYFEKSFNERLVKDTGKKAKGSEKRKKPLFKNGVIDDAVHTTHSDELTVYLDGYGMTITLGDRKLYHRSNATTKRTHSGIHLLALHEETHKMLYSSVFKTGMPAAAAMLERALDAI</sequence>
<evidence type="ECO:0000256" key="1">
    <source>
        <dbReference type="SAM" id="Phobius"/>
    </source>
</evidence>
<keyword evidence="1" id="KW-0472">Membrane</keyword>
<comment type="caution">
    <text evidence="2">The sequence shown here is derived from an EMBL/GenBank/DDBJ whole genome shotgun (WGS) entry which is preliminary data.</text>
</comment>
<dbReference type="AlphaFoldDB" id="A0AAV2SG66"/>
<keyword evidence="1" id="KW-1133">Transmembrane helix</keyword>
<gene>
    <name evidence="2" type="ORF">MNOR_LOCUS36166</name>
</gene>
<reference evidence="2 3" key="1">
    <citation type="submission" date="2024-05" db="EMBL/GenBank/DDBJ databases">
        <authorList>
            <person name="Wallberg A."/>
        </authorList>
    </citation>
    <scope>NUCLEOTIDE SEQUENCE [LARGE SCALE GENOMIC DNA]</scope>
</reference>
<name>A0AAV2SG66_MEGNR</name>
<dbReference type="Proteomes" id="UP001497623">
    <property type="component" value="Unassembled WGS sequence"/>
</dbReference>
<evidence type="ECO:0000313" key="2">
    <source>
        <dbReference type="EMBL" id="CAL4187219.1"/>
    </source>
</evidence>
<keyword evidence="1" id="KW-0812">Transmembrane</keyword>
<proteinExistence type="predicted"/>